<dbReference type="VEuPathDB" id="GiardiaDB:GMRT_14515"/>
<comment type="caution">
    <text evidence="2">The sequence shown here is derived from an EMBL/GenBank/DDBJ whole genome shotgun (WGS) entry which is preliminary data.</text>
</comment>
<feature type="compositionally biased region" description="Low complexity" evidence="1">
    <location>
        <begin position="218"/>
        <end position="232"/>
    </location>
</feature>
<feature type="region of interest" description="Disordered" evidence="1">
    <location>
        <begin position="214"/>
        <end position="247"/>
    </location>
</feature>
<reference evidence="2 3" key="1">
    <citation type="submission" date="2019-05" db="EMBL/GenBank/DDBJ databases">
        <title>The compact genome of Giardia muris reveals important steps in the evolution of intestinal protozoan parasites.</title>
        <authorList>
            <person name="Xu F."/>
            <person name="Jimenez-Gonzalez A."/>
            <person name="Einarsson E."/>
            <person name="Astvaldsson A."/>
            <person name="Peirasmaki D."/>
            <person name="Eckmann L."/>
            <person name="Andersson J.O."/>
            <person name="Svard S.G."/>
            <person name="Jerlstrom-Hultqvist J."/>
        </authorList>
    </citation>
    <scope>NUCLEOTIDE SEQUENCE [LARGE SCALE GENOMIC DNA]</scope>
    <source>
        <strain evidence="2 3">Roberts-Thomson</strain>
    </source>
</reference>
<feature type="region of interest" description="Disordered" evidence="1">
    <location>
        <begin position="272"/>
        <end position="301"/>
    </location>
</feature>
<feature type="region of interest" description="Disordered" evidence="1">
    <location>
        <begin position="141"/>
        <end position="200"/>
    </location>
</feature>
<gene>
    <name evidence="2" type="ORF">GMRT_14515</name>
</gene>
<evidence type="ECO:0000313" key="3">
    <source>
        <dbReference type="Proteomes" id="UP000315496"/>
    </source>
</evidence>
<organism evidence="2 3">
    <name type="scientific">Giardia muris</name>
    <dbReference type="NCBI Taxonomy" id="5742"/>
    <lineage>
        <taxon>Eukaryota</taxon>
        <taxon>Metamonada</taxon>
        <taxon>Diplomonadida</taxon>
        <taxon>Hexamitidae</taxon>
        <taxon>Giardiinae</taxon>
        <taxon>Giardia</taxon>
    </lineage>
</organism>
<dbReference type="OrthoDB" id="10251065at2759"/>
<accession>A0A4Z1STJ8</accession>
<dbReference type="AlphaFoldDB" id="A0A4Z1STJ8"/>
<protein>
    <recommendedName>
        <fullName evidence="4">LisH domain-containing protein</fullName>
    </recommendedName>
</protein>
<feature type="compositionally biased region" description="Polar residues" evidence="1">
    <location>
        <begin position="167"/>
        <end position="179"/>
    </location>
</feature>
<sequence length="395" mass="42056">MSIEESPELRDGVYAMLQEAGVLAKVRAYLRAQVWALLHEQTLECVDPALQTPTVIGDGDLRVLSYLVKWLTDKGLLNTLALLELESGQDFGNLPAVEADLLSSPGTHSPGHSEYGAAFSDMSMEPLSDYNSPARTQTVRATGTVIPTQPQNAFSLKDVVREENDPSPDSNLLRSNNSIAPGVSLGPDETSSAYQSPGHPHDISLRFGAWARSGLDEPSASSDARRSALSPDPNKPFATMSSPTRASQKSLSLGAGAIPVVPPATLADLADDTSGTKKVQARGGIDVRANPTGPSPPSVSNPICTTTSTPDVVPITDSIATKPKQTLNSAMIEPDTLRTGILLERDKNDPTGTPASEEITFGTFDDLTLGITLRHDADANYRYDNGEDAFDDFEL</sequence>
<dbReference type="Proteomes" id="UP000315496">
    <property type="component" value="Chromosome 1"/>
</dbReference>
<evidence type="ECO:0008006" key="4">
    <source>
        <dbReference type="Google" id="ProtNLM"/>
    </source>
</evidence>
<proteinExistence type="predicted"/>
<evidence type="ECO:0000256" key="1">
    <source>
        <dbReference type="SAM" id="MobiDB-lite"/>
    </source>
</evidence>
<dbReference type="EMBL" id="VDLU01000001">
    <property type="protein sequence ID" value="TNJ29246.1"/>
    <property type="molecule type" value="Genomic_DNA"/>
</dbReference>
<feature type="compositionally biased region" description="Polar residues" evidence="1">
    <location>
        <begin position="141"/>
        <end position="154"/>
    </location>
</feature>
<evidence type="ECO:0000313" key="2">
    <source>
        <dbReference type="EMBL" id="TNJ29246.1"/>
    </source>
</evidence>
<keyword evidence="3" id="KW-1185">Reference proteome</keyword>
<name>A0A4Z1STJ8_GIAMU</name>